<sequence length="307" mass="33321">MSVNSSGRANSSVKILMVLAISFIYMISFDIFCEGSPQINERSIRKVGHEKDIVLARNTLVQDTNEETKGDSAAPSYSPTISSPSYSTNTTAAPSTSVSPSQVPTITNSPSISTTPTSVPTIMNTTDVTNAPSAIPTQISNNTNTTTSVPSAAPTIPSGNTLKPTKRYTSSPTSSPTTTDHVPKKKKHGFVYYLSKITFWTFTSIIAFLIFGKCMAHRVEITHFLTQIWFGLKHIGLAVKNFISNSCVSLQEYEIMHKLGYVFANIGNSIRGLFDRIRNRFGGGGPTSVVDDDGSTMMQGLLMRENL</sequence>
<organism evidence="3 4">
    <name type="scientific">Chaetoceros tenuissimus</name>
    <dbReference type="NCBI Taxonomy" id="426638"/>
    <lineage>
        <taxon>Eukaryota</taxon>
        <taxon>Sar</taxon>
        <taxon>Stramenopiles</taxon>
        <taxon>Ochrophyta</taxon>
        <taxon>Bacillariophyta</taxon>
        <taxon>Coscinodiscophyceae</taxon>
        <taxon>Chaetocerotophycidae</taxon>
        <taxon>Chaetocerotales</taxon>
        <taxon>Chaetocerotaceae</taxon>
        <taxon>Chaetoceros</taxon>
    </lineage>
</organism>
<keyword evidence="2" id="KW-1133">Transmembrane helix</keyword>
<dbReference type="EMBL" id="BLLK01000062">
    <property type="protein sequence ID" value="GFH58393.1"/>
    <property type="molecule type" value="Genomic_DNA"/>
</dbReference>
<feature type="transmembrane region" description="Helical" evidence="2">
    <location>
        <begin position="190"/>
        <end position="211"/>
    </location>
</feature>
<evidence type="ECO:0000313" key="3">
    <source>
        <dbReference type="EMBL" id="GFH58393.1"/>
    </source>
</evidence>
<comment type="caution">
    <text evidence="3">The sequence shown here is derived from an EMBL/GenBank/DDBJ whole genome shotgun (WGS) entry which is preliminary data.</text>
</comment>
<gene>
    <name evidence="3" type="ORF">CTEN210_14869</name>
</gene>
<keyword evidence="4" id="KW-1185">Reference proteome</keyword>
<feature type="region of interest" description="Disordered" evidence="1">
    <location>
        <begin position="134"/>
        <end position="181"/>
    </location>
</feature>
<keyword evidence="2" id="KW-0812">Transmembrane</keyword>
<protein>
    <submittedName>
        <fullName evidence="3">Uncharacterized protein</fullName>
    </submittedName>
</protein>
<feature type="compositionally biased region" description="Low complexity" evidence="1">
    <location>
        <begin position="169"/>
        <end position="179"/>
    </location>
</feature>
<evidence type="ECO:0000256" key="2">
    <source>
        <dbReference type="SAM" id="Phobius"/>
    </source>
</evidence>
<dbReference type="Proteomes" id="UP001054902">
    <property type="component" value="Unassembled WGS sequence"/>
</dbReference>
<feature type="region of interest" description="Disordered" evidence="1">
    <location>
        <begin position="62"/>
        <end position="120"/>
    </location>
</feature>
<accession>A0AAD3D619</accession>
<reference evidence="3 4" key="1">
    <citation type="journal article" date="2021" name="Sci. Rep.">
        <title>The genome of the diatom Chaetoceros tenuissimus carries an ancient integrated fragment of an extant virus.</title>
        <authorList>
            <person name="Hongo Y."/>
            <person name="Kimura K."/>
            <person name="Takaki Y."/>
            <person name="Yoshida Y."/>
            <person name="Baba S."/>
            <person name="Kobayashi G."/>
            <person name="Nagasaki K."/>
            <person name="Hano T."/>
            <person name="Tomaru Y."/>
        </authorList>
    </citation>
    <scope>NUCLEOTIDE SEQUENCE [LARGE SCALE GENOMIC DNA]</scope>
    <source>
        <strain evidence="3 4">NIES-3715</strain>
    </source>
</reference>
<keyword evidence="2" id="KW-0472">Membrane</keyword>
<dbReference type="AlphaFoldDB" id="A0AAD3D619"/>
<evidence type="ECO:0000313" key="4">
    <source>
        <dbReference type="Proteomes" id="UP001054902"/>
    </source>
</evidence>
<evidence type="ECO:0000256" key="1">
    <source>
        <dbReference type="SAM" id="MobiDB-lite"/>
    </source>
</evidence>
<feature type="transmembrane region" description="Helical" evidence="2">
    <location>
        <begin position="12"/>
        <end position="33"/>
    </location>
</feature>
<feature type="compositionally biased region" description="Low complexity" evidence="1">
    <location>
        <begin position="72"/>
        <end position="120"/>
    </location>
</feature>
<feature type="compositionally biased region" description="Low complexity" evidence="1">
    <location>
        <begin position="135"/>
        <end position="158"/>
    </location>
</feature>
<proteinExistence type="predicted"/>
<name>A0AAD3D619_9STRA</name>